<sequence length="67" mass="7514">MTLGRKIKERRLEKGQTQTEYGEEFGAGKSLVCQLEKGINKPNCKRLKMIADDMGITVVELLGSDEK</sequence>
<dbReference type="GO" id="GO:0003677">
    <property type="term" value="F:DNA binding"/>
    <property type="evidence" value="ECO:0007669"/>
    <property type="project" value="InterPro"/>
</dbReference>
<feature type="domain" description="HTH cro/C1-type" evidence="1">
    <location>
        <begin position="7"/>
        <end position="61"/>
    </location>
</feature>
<proteinExistence type="predicted"/>
<dbReference type="PROSITE" id="PS50943">
    <property type="entry name" value="HTH_CROC1"/>
    <property type="match status" value="1"/>
</dbReference>
<name>A0A2H4J5F7_9CAUD</name>
<accession>A0A2H4J5F7</accession>
<gene>
    <name evidence="2" type="ORF">9F6_10</name>
</gene>
<organism evidence="2">
    <name type="scientific">uncultured Caudovirales phage</name>
    <dbReference type="NCBI Taxonomy" id="2100421"/>
    <lineage>
        <taxon>Viruses</taxon>
        <taxon>Duplodnaviria</taxon>
        <taxon>Heunggongvirae</taxon>
        <taxon>Uroviricota</taxon>
        <taxon>Caudoviricetes</taxon>
        <taxon>Peduoviridae</taxon>
        <taxon>Maltschvirus</taxon>
        <taxon>Maltschvirus maltsch</taxon>
    </lineage>
</organism>
<dbReference type="CDD" id="cd00093">
    <property type="entry name" value="HTH_XRE"/>
    <property type="match status" value="1"/>
</dbReference>
<evidence type="ECO:0000313" key="2">
    <source>
        <dbReference type="EMBL" id="ASN69829.1"/>
    </source>
</evidence>
<dbReference type="InterPro" id="IPR010982">
    <property type="entry name" value="Lambda_DNA-bd_dom_sf"/>
</dbReference>
<dbReference type="EMBL" id="MF417897">
    <property type="protein sequence ID" value="ASN69829.1"/>
    <property type="molecule type" value="Genomic_DNA"/>
</dbReference>
<evidence type="ECO:0000259" key="1">
    <source>
        <dbReference type="PROSITE" id="PS50943"/>
    </source>
</evidence>
<dbReference type="Gene3D" id="1.10.260.40">
    <property type="entry name" value="lambda repressor-like DNA-binding domains"/>
    <property type="match status" value="1"/>
</dbReference>
<dbReference type="SUPFAM" id="SSF47413">
    <property type="entry name" value="lambda repressor-like DNA-binding domains"/>
    <property type="match status" value="1"/>
</dbReference>
<reference evidence="2" key="1">
    <citation type="submission" date="2017-06" db="EMBL/GenBank/DDBJ databases">
        <title>Novel phages from South African skin metaviromes.</title>
        <authorList>
            <person name="van Zyl L.J."/>
            <person name="Abrahams Y."/>
            <person name="Stander E.A."/>
            <person name="Kirby B.M."/>
            <person name="Clavaud C."/>
            <person name="Farcet C."/>
            <person name="Breton L."/>
            <person name="Trindade M.I."/>
        </authorList>
    </citation>
    <scope>NUCLEOTIDE SEQUENCE</scope>
</reference>
<protein>
    <recommendedName>
        <fullName evidence="1">HTH cro/C1-type domain-containing protein</fullName>
    </recommendedName>
</protein>
<dbReference type="InterPro" id="IPR001387">
    <property type="entry name" value="Cro/C1-type_HTH"/>
</dbReference>